<proteinExistence type="predicted"/>
<dbReference type="Pfam" id="PF13590">
    <property type="entry name" value="DUF4136"/>
    <property type="match status" value="1"/>
</dbReference>
<reference evidence="3" key="1">
    <citation type="journal article" date="2019" name="Int. J. Syst. Evol. Microbiol.">
        <title>The Global Catalogue of Microorganisms (GCM) 10K type strain sequencing project: providing services to taxonomists for standard genome sequencing and annotation.</title>
        <authorList>
            <consortium name="The Broad Institute Genomics Platform"/>
            <consortium name="The Broad Institute Genome Sequencing Center for Infectious Disease"/>
            <person name="Wu L."/>
            <person name="Ma J."/>
        </authorList>
    </citation>
    <scope>NUCLEOTIDE SEQUENCE [LARGE SCALE GENOMIC DNA]</scope>
    <source>
        <strain evidence="3">JCM 17927</strain>
    </source>
</reference>
<keyword evidence="3" id="KW-1185">Reference proteome</keyword>
<comment type="caution">
    <text evidence="2">The sequence shown here is derived from an EMBL/GenBank/DDBJ whole genome shotgun (WGS) entry which is preliminary data.</text>
</comment>
<dbReference type="InterPro" id="IPR025411">
    <property type="entry name" value="DUF4136"/>
</dbReference>
<evidence type="ECO:0000313" key="2">
    <source>
        <dbReference type="EMBL" id="GAA4470754.1"/>
    </source>
</evidence>
<evidence type="ECO:0000313" key="3">
    <source>
        <dbReference type="Proteomes" id="UP001501175"/>
    </source>
</evidence>
<dbReference type="EMBL" id="BAABHD010000084">
    <property type="protein sequence ID" value="GAA4470754.1"/>
    <property type="molecule type" value="Genomic_DNA"/>
</dbReference>
<sequence length="141" mass="16293">MYFLNDLVLKDLVRDAVSHEMESRGYKQNRQGADLVVNFRVFDQPTTLRGFTGYGTTYWGDMEVRQPEDTASFQVERGTLMVNMLDRNTGEVVWQGFASGLMEGNEFIHGEDKIKQAVHLIFENYPQEAVPVERRVRRNGE</sequence>
<organism evidence="2 3">
    <name type="scientific">Nibrella saemangeumensis</name>
    <dbReference type="NCBI Taxonomy" id="1084526"/>
    <lineage>
        <taxon>Bacteria</taxon>
        <taxon>Pseudomonadati</taxon>
        <taxon>Bacteroidota</taxon>
        <taxon>Cytophagia</taxon>
        <taxon>Cytophagales</taxon>
        <taxon>Spirosomataceae</taxon>
        <taxon>Nibrella</taxon>
    </lineage>
</organism>
<protein>
    <recommendedName>
        <fullName evidence="1">DUF4136 domain-containing protein</fullName>
    </recommendedName>
</protein>
<evidence type="ECO:0000259" key="1">
    <source>
        <dbReference type="Pfam" id="PF13590"/>
    </source>
</evidence>
<accession>A0ABP8NPM4</accession>
<dbReference type="Gene3D" id="3.30.160.670">
    <property type="match status" value="1"/>
</dbReference>
<name>A0ABP8NPM4_9BACT</name>
<feature type="domain" description="DUF4136" evidence="1">
    <location>
        <begin position="10"/>
        <end position="126"/>
    </location>
</feature>
<dbReference type="Proteomes" id="UP001501175">
    <property type="component" value="Unassembled WGS sequence"/>
</dbReference>
<gene>
    <name evidence="2" type="ORF">GCM10023189_59950</name>
</gene>